<dbReference type="RefSeq" id="WP_184127429.1">
    <property type="nucleotide sequence ID" value="NZ_JACHFL010000001.1"/>
</dbReference>
<gene>
    <name evidence="1" type="ORF">HNQ08_000416</name>
</gene>
<accession>A0A7W8JR06</accession>
<dbReference type="InterPro" id="IPR045384">
    <property type="entry name" value="DUF6527"/>
</dbReference>
<organism evidence="1 2">
    <name type="scientific">Deinococcus humi</name>
    <dbReference type="NCBI Taxonomy" id="662880"/>
    <lineage>
        <taxon>Bacteria</taxon>
        <taxon>Thermotogati</taxon>
        <taxon>Deinococcota</taxon>
        <taxon>Deinococci</taxon>
        <taxon>Deinococcales</taxon>
        <taxon>Deinococcaceae</taxon>
        <taxon>Deinococcus</taxon>
    </lineage>
</organism>
<name>A0A7W8JR06_9DEIO</name>
<comment type="caution">
    <text evidence="1">The sequence shown here is derived from an EMBL/GenBank/DDBJ whole genome shotgun (WGS) entry which is preliminary data.</text>
</comment>
<dbReference type="Pfam" id="PF20137">
    <property type="entry name" value="BubE"/>
    <property type="match status" value="1"/>
</dbReference>
<evidence type="ECO:0000313" key="1">
    <source>
        <dbReference type="EMBL" id="MBB5361345.1"/>
    </source>
</evidence>
<dbReference type="Proteomes" id="UP000552709">
    <property type="component" value="Unassembled WGS sequence"/>
</dbReference>
<dbReference type="EMBL" id="JACHFL010000001">
    <property type="protein sequence ID" value="MBB5361345.1"/>
    <property type="molecule type" value="Genomic_DNA"/>
</dbReference>
<protein>
    <submittedName>
        <fullName evidence="1">Uncharacterized protein</fullName>
    </submittedName>
</protein>
<sequence length="95" mass="10652">MNTPMIHWQGERMADWKPGLIRQEDGGTGHHYVCPCGCNRVYFAPHAVVSGSVETGDLTLTPSLFHNAPGCCGWHGWLRDGVFESVETAWHTRTW</sequence>
<reference evidence="1 2" key="1">
    <citation type="submission" date="2020-08" db="EMBL/GenBank/DDBJ databases">
        <title>Genomic Encyclopedia of Type Strains, Phase IV (KMG-IV): sequencing the most valuable type-strain genomes for metagenomic binning, comparative biology and taxonomic classification.</title>
        <authorList>
            <person name="Goeker M."/>
        </authorList>
    </citation>
    <scope>NUCLEOTIDE SEQUENCE [LARGE SCALE GENOMIC DNA]</scope>
    <source>
        <strain evidence="1 2">DSM 27939</strain>
    </source>
</reference>
<evidence type="ECO:0000313" key="2">
    <source>
        <dbReference type="Proteomes" id="UP000552709"/>
    </source>
</evidence>
<dbReference type="AlphaFoldDB" id="A0A7W8JR06"/>
<keyword evidence="2" id="KW-1185">Reference proteome</keyword>
<proteinExistence type="predicted"/>